<dbReference type="PANTHER" id="PTHR30482">
    <property type="entry name" value="HIGH-AFFINITY BRANCHED-CHAIN AMINO ACID TRANSPORT SYSTEM PERMEASE"/>
    <property type="match status" value="1"/>
</dbReference>
<dbReference type="EMBL" id="NFKK01000017">
    <property type="protein sequence ID" value="OUP51815.1"/>
    <property type="molecule type" value="Genomic_DNA"/>
</dbReference>
<evidence type="ECO:0000256" key="4">
    <source>
        <dbReference type="ARBA" id="ARBA00022989"/>
    </source>
</evidence>
<dbReference type="Proteomes" id="UP000195897">
    <property type="component" value="Unassembled WGS sequence"/>
</dbReference>
<evidence type="ECO:0000313" key="8">
    <source>
        <dbReference type="Proteomes" id="UP000195897"/>
    </source>
</evidence>
<evidence type="ECO:0000256" key="1">
    <source>
        <dbReference type="ARBA" id="ARBA00004651"/>
    </source>
</evidence>
<feature type="transmembrane region" description="Helical" evidence="6">
    <location>
        <begin position="183"/>
        <end position="204"/>
    </location>
</feature>
<feature type="transmembrane region" description="Helical" evidence="6">
    <location>
        <begin position="125"/>
        <end position="146"/>
    </location>
</feature>
<evidence type="ECO:0000313" key="7">
    <source>
        <dbReference type="EMBL" id="OUP51815.1"/>
    </source>
</evidence>
<evidence type="ECO:0000256" key="2">
    <source>
        <dbReference type="ARBA" id="ARBA00022475"/>
    </source>
</evidence>
<dbReference type="PANTHER" id="PTHR30482:SF10">
    <property type="entry name" value="HIGH-AFFINITY BRANCHED-CHAIN AMINO ACID TRANSPORT PROTEIN BRAE"/>
    <property type="match status" value="1"/>
</dbReference>
<reference evidence="8" key="1">
    <citation type="submission" date="2017-04" db="EMBL/GenBank/DDBJ databases">
        <title>Function of individual gut microbiota members based on whole genome sequencing of pure cultures obtained from chicken caecum.</title>
        <authorList>
            <person name="Medvecky M."/>
            <person name="Cejkova D."/>
            <person name="Polansky O."/>
            <person name="Karasova D."/>
            <person name="Kubasova T."/>
            <person name="Cizek A."/>
            <person name="Rychlik I."/>
        </authorList>
    </citation>
    <scope>NUCLEOTIDE SEQUENCE [LARGE SCALE GENOMIC DNA]</scope>
    <source>
        <strain evidence="8">An180</strain>
    </source>
</reference>
<dbReference type="InterPro" id="IPR043428">
    <property type="entry name" value="LivM-like"/>
</dbReference>
<name>A0A1Y4L4V6_9FIRM</name>
<gene>
    <name evidence="7" type="ORF">B5F17_11625</name>
</gene>
<feature type="transmembrane region" description="Helical" evidence="6">
    <location>
        <begin position="12"/>
        <end position="33"/>
    </location>
</feature>
<organism evidence="7 8">
    <name type="scientific">Butyricicoccus pullicaecorum</name>
    <dbReference type="NCBI Taxonomy" id="501571"/>
    <lineage>
        <taxon>Bacteria</taxon>
        <taxon>Bacillati</taxon>
        <taxon>Bacillota</taxon>
        <taxon>Clostridia</taxon>
        <taxon>Eubacteriales</taxon>
        <taxon>Butyricicoccaceae</taxon>
        <taxon>Butyricicoccus</taxon>
    </lineage>
</organism>
<comment type="caution">
    <text evidence="7">The sequence shown here is derived from an EMBL/GenBank/DDBJ whole genome shotgun (WGS) entry which is preliminary data.</text>
</comment>
<keyword evidence="4 6" id="KW-1133">Transmembrane helix</keyword>
<keyword evidence="3 6" id="KW-0812">Transmembrane</keyword>
<protein>
    <submittedName>
        <fullName evidence="7">Amino acid ABC transporter permease</fullName>
    </submittedName>
</protein>
<dbReference type="CDD" id="cd06581">
    <property type="entry name" value="TM_PBP1_LivM_like"/>
    <property type="match status" value="1"/>
</dbReference>
<feature type="transmembrane region" description="Helical" evidence="6">
    <location>
        <begin position="234"/>
        <end position="253"/>
    </location>
</feature>
<dbReference type="AlphaFoldDB" id="A0A1Y4L4V6"/>
<dbReference type="GO" id="GO:0015658">
    <property type="term" value="F:branched-chain amino acid transmembrane transporter activity"/>
    <property type="evidence" value="ECO:0007669"/>
    <property type="project" value="InterPro"/>
</dbReference>
<sequence>MLAGKRDTLISFGIVIVAFIVVQIMIMTGSITSSLKGQLVPICAYIVMAVSLNLTVGILGELSLGHAGFMSVGAFAGIVATTSLAETIPFAPLRLAIAMVIGAVCAAIAGVIVGVPVLRLKGDYLAIVTLAFGEIIKNIVGVLYIGRDSSGLHFSLIEQKFELAEGGKMIINGPMGVSGVTKISSFTAGFVLILITLFIILNLVHSRTGRAIMSVRDNKIAAESIGISVTRYKLLAFVISAAFAGMAGTLYAMNFSTVTAAKFDFNTSILILVFVVLGGLGNIWGSIIAAALLTVLPELLRAVNDYRMLIYAILLIVMMIFNNSGVKERLMEKRAARRAAKQVSKEGL</sequence>
<evidence type="ECO:0000256" key="3">
    <source>
        <dbReference type="ARBA" id="ARBA00022692"/>
    </source>
</evidence>
<keyword evidence="5 6" id="KW-0472">Membrane</keyword>
<feature type="transmembrane region" description="Helical" evidence="6">
    <location>
        <begin position="97"/>
        <end position="118"/>
    </location>
</feature>
<feature type="transmembrane region" description="Helical" evidence="6">
    <location>
        <begin position="308"/>
        <end position="326"/>
    </location>
</feature>
<feature type="transmembrane region" description="Helical" evidence="6">
    <location>
        <begin position="67"/>
        <end position="85"/>
    </location>
</feature>
<evidence type="ECO:0000256" key="5">
    <source>
        <dbReference type="ARBA" id="ARBA00023136"/>
    </source>
</evidence>
<dbReference type="Pfam" id="PF02653">
    <property type="entry name" value="BPD_transp_2"/>
    <property type="match status" value="1"/>
</dbReference>
<proteinExistence type="predicted"/>
<feature type="transmembrane region" description="Helical" evidence="6">
    <location>
        <begin position="265"/>
        <end position="296"/>
    </location>
</feature>
<comment type="subcellular location">
    <subcellularLocation>
        <location evidence="1">Cell membrane</location>
        <topology evidence="1">Multi-pass membrane protein</topology>
    </subcellularLocation>
</comment>
<feature type="transmembrane region" description="Helical" evidence="6">
    <location>
        <begin position="39"/>
        <end position="60"/>
    </location>
</feature>
<dbReference type="InterPro" id="IPR001851">
    <property type="entry name" value="ABC_transp_permease"/>
</dbReference>
<keyword evidence="2" id="KW-1003">Cell membrane</keyword>
<dbReference type="GO" id="GO:0005886">
    <property type="term" value="C:plasma membrane"/>
    <property type="evidence" value="ECO:0007669"/>
    <property type="project" value="UniProtKB-SubCell"/>
</dbReference>
<accession>A0A1Y4L4V6</accession>
<evidence type="ECO:0000256" key="6">
    <source>
        <dbReference type="SAM" id="Phobius"/>
    </source>
</evidence>